<feature type="region of interest" description="Disordered" evidence="1">
    <location>
        <begin position="1859"/>
        <end position="1894"/>
    </location>
</feature>
<feature type="compositionally biased region" description="Basic and acidic residues" evidence="1">
    <location>
        <begin position="827"/>
        <end position="849"/>
    </location>
</feature>
<dbReference type="GO" id="GO:0045944">
    <property type="term" value="P:positive regulation of transcription by RNA polymerase II"/>
    <property type="evidence" value="ECO:0007669"/>
    <property type="project" value="TreeGrafter"/>
</dbReference>
<feature type="compositionally biased region" description="Basic and acidic residues" evidence="1">
    <location>
        <begin position="648"/>
        <end position="663"/>
    </location>
</feature>
<feature type="compositionally biased region" description="Basic and acidic residues" evidence="1">
    <location>
        <begin position="1384"/>
        <end position="1407"/>
    </location>
</feature>
<feature type="compositionally biased region" description="Low complexity" evidence="1">
    <location>
        <begin position="2281"/>
        <end position="2292"/>
    </location>
</feature>
<feature type="compositionally biased region" description="Polar residues" evidence="1">
    <location>
        <begin position="688"/>
        <end position="701"/>
    </location>
</feature>
<evidence type="ECO:0000256" key="1">
    <source>
        <dbReference type="SAM" id="MobiDB-lite"/>
    </source>
</evidence>
<feature type="compositionally biased region" description="Polar residues" evidence="1">
    <location>
        <begin position="499"/>
        <end position="508"/>
    </location>
</feature>
<protein>
    <recommendedName>
        <fullName evidence="2">KANSL3 helical domain-containing protein</fullName>
    </recommendedName>
</protein>
<feature type="compositionally biased region" description="Basic residues" evidence="1">
    <location>
        <begin position="115"/>
        <end position="125"/>
    </location>
</feature>
<feature type="compositionally biased region" description="Basic residues" evidence="1">
    <location>
        <begin position="1147"/>
        <end position="1163"/>
    </location>
</feature>
<feature type="region of interest" description="Disordered" evidence="1">
    <location>
        <begin position="1054"/>
        <end position="1245"/>
    </location>
</feature>
<dbReference type="SMART" id="SM00384">
    <property type="entry name" value="AT_hook"/>
    <property type="match status" value="3"/>
</dbReference>
<feature type="domain" description="KANSL3 helical" evidence="2">
    <location>
        <begin position="1528"/>
        <end position="1671"/>
    </location>
</feature>
<feature type="region of interest" description="Disordered" evidence="1">
    <location>
        <begin position="205"/>
        <end position="999"/>
    </location>
</feature>
<evidence type="ECO:0000313" key="3">
    <source>
        <dbReference type="EMBL" id="GMT09069.1"/>
    </source>
</evidence>
<feature type="compositionally biased region" description="Basic and acidic residues" evidence="1">
    <location>
        <begin position="771"/>
        <end position="784"/>
    </location>
</feature>
<feature type="compositionally biased region" description="Basic and acidic residues" evidence="1">
    <location>
        <begin position="322"/>
        <end position="338"/>
    </location>
</feature>
<feature type="compositionally biased region" description="Low complexity" evidence="1">
    <location>
        <begin position="476"/>
        <end position="488"/>
    </location>
</feature>
<reference evidence="3" key="1">
    <citation type="submission" date="2023-10" db="EMBL/GenBank/DDBJ databases">
        <title>Genome assembly of Pristionchus species.</title>
        <authorList>
            <person name="Yoshida K."/>
            <person name="Sommer R.J."/>
        </authorList>
    </citation>
    <scope>NUCLEOTIDE SEQUENCE</scope>
    <source>
        <strain evidence="3">RS5133</strain>
    </source>
</reference>
<feature type="compositionally biased region" description="Basic and acidic residues" evidence="1">
    <location>
        <begin position="62"/>
        <end position="78"/>
    </location>
</feature>
<feature type="compositionally biased region" description="Low complexity" evidence="1">
    <location>
        <begin position="539"/>
        <end position="561"/>
    </location>
</feature>
<feature type="compositionally biased region" description="Basic and acidic residues" evidence="1">
    <location>
        <begin position="1191"/>
        <end position="1200"/>
    </location>
</feature>
<feature type="compositionally biased region" description="Low complexity" evidence="1">
    <location>
        <begin position="2308"/>
        <end position="2338"/>
    </location>
</feature>
<keyword evidence="4" id="KW-1185">Reference proteome</keyword>
<organism evidence="3 4">
    <name type="scientific">Pristionchus fissidentatus</name>
    <dbReference type="NCBI Taxonomy" id="1538716"/>
    <lineage>
        <taxon>Eukaryota</taxon>
        <taxon>Metazoa</taxon>
        <taxon>Ecdysozoa</taxon>
        <taxon>Nematoda</taxon>
        <taxon>Chromadorea</taxon>
        <taxon>Rhabditida</taxon>
        <taxon>Rhabditina</taxon>
        <taxon>Diplogasteromorpha</taxon>
        <taxon>Diplogasteroidea</taxon>
        <taxon>Neodiplogasteridae</taxon>
        <taxon>Pristionchus</taxon>
    </lineage>
</organism>
<evidence type="ECO:0000313" key="4">
    <source>
        <dbReference type="Proteomes" id="UP001432322"/>
    </source>
</evidence>
<feature type="compositionally biased region" description="Low complexity" evidence="1">
    <location>
        <begin position="1221"/>
        <end position="1232"/>
    </location>
</feature>
<feature type="compositionally biased region" description="Basic and acidic residues" evidence="1">
    <location>
        <begin position="874"/>
        <end position="887"/>
    </location>
</feature>
<feature type="region of interest" description="Disordered" evidence="1">
    <location>
        <begin position="2212"/>
        <end position="2351"/>
    </location>
</feature>
<dbReference type="InterPro" id="IPR056519">
    <property type="entry name" value="KANSL3_1st"/>
</dbReference>
<feature type="compositionally biased region" description="Low complexity" evidence="1">
    <location>
        <begin position="785"/>
        <end position="797"/>
    </location>
</feature>
<feature type="compositionally biased region" description="Low complexity" evidence="1">
    <location>
        <begin position="591"/>
        <end position="602"/>
    </location>
</feature>
<feature type="compositionally biased region" description="Acidic residues" evidence="1">
    <location>
        <begin position="526"/>
        <end position="538"/>
    </location>
</feature>
<dbReference type="InterPro" id="IPR017956">
    <property type="entry name" value="AT_hook_DNA-bd_motif"/>
</dbReference>
<feature type="compositionally biased region" description="Basic and acidic residues" evidence="1">
    <location>
        <begin position="1429"/>
        <end position="1449"/>
    </location>
</feature>
<feature type="compositionally biased region" description="Basic and acidic residues" evidence="1">
    <location>
        <begin position="935"/>
        <end position="976"/>
    </location>
</feature>
<feature type="compositionally biased region" description="Acidic residues" evidence="1">
    <location>
        <begin position="914"/>
        <end position="934"/>
    </location>
</feature>
<proteinExistence type="predicted"/>
<feature type="compositionally biased region" description="Low complexity" evidence="1">
    <location>
        <begin position="79"/>
        <end position="90"/>
    </location>
</feature>
<dbReference type="PANTHER" id="PTHR13136">
    <property type="entry name" value="TESTIS DEVELOPMENT PROTEIN PRTD"/>
    <property type="match status" value="1"/>
</dbReference>
<feature type="compositionally biased region" description="Basic and acidic residues" evidence="1">
    <location>
        <begin position="2219"/>
        <end position="2234"/>
    </location>
</feature>
<feature type="region of interest" description="Disordered" evidence="1">
    <location>
        <begin position="1"/>
        <end position="161"/>
    </location>
</feature>
<gene>
    <name evidence="3" type="ORF">PFISCL1PPCAC_366</name>
</gene>
<feature type="compositionally biased region" description="Low complexity" evidence="1">
    <location>
        <begin position="392"/>
        <end position="402"/>
    </location>
</feature>
<feature type="non-terminal residue" evidence="3">
    <location>
        <position position="1"/>
    </location>
</feature>
<dbReference type="PANTHER" id="PTHR13136:SF16">
    <property type="entry name" value="KAT8 REGULATORY NSL COMPLEX SUBUNIT 3"/>
    <property type="match status" value="1"/>
</dbReference>
<feature type="region of interest" description="Disordered" evidence="1">
    <location>
        <begin position="1330"/>
        <end position="1353"/>
    </location>
</feature>
<dbReference type="GO" id="GO:0003677">
    <property type="term" value="F:DNA binding"/>
    <property type="evidence" value="ECO:0007669"/>
    <property type="project" value="InterPro"/>
</dbReference>
<dbReference type="Proteomes" id="UP001432322">
    <property type="component" value="Unassembled WGS sequence"/>
</dbReference>
<feature type="compositionally biased region" description="Polar residues" evidence="1">
    <location>
        <begin position="23"/>
        <end position="44"/>
    </location>
</feature>
<dbReference type="InterPro" id="IPR026555">
    <property type="entry name" value="NSL3/Tex30"/>
</dbReference>
<dbReference type="Pfam" id="PF23154">
    <property type="entry name" value="KANSL3_1st"/>
    <property type="match status" value="1"/>
</dbReference>
<feature type="compositionally biased region" description="Low complexity" evidence="1">
    <location>
        <begin position="1115"/>
        <end position="1141"/>
    </location>
</feature>
<feature type="region of interest" description="Disordered" evidence="1">
    <location>
        <begin position="1369"/>
        <end position="1410"/>
    </location>
</feature>
<feature type="compositionally biased region" description="Acidic residues" evidence="1">
    <location>
        <begin position="620"/>
        <end position="631"/>
    </location>
</feature>
<feature type="compositionally biased region" description="Basic and acidic residues" evidence="1">
    <location>
        <begin position="608"/>
        <end position="619"/>
    </location>
</feature>
<feature type="compositionally biased region" description="Basic and acidic residues" evidence="1">
    <location>
        <begin position="126"/>
        <end position="142"/>
    </location>
</feature>
<feature type="compositionally biased region" description="Low complexity" evidence="1">
    <location>
        <begin position="749"/>
        <end position="769"/>
    </location>
</feature>
<sequence length="2351" mass="254741">SPIVAYGLKLTTPMSDAEGAPGTSRSNRRSGVNSPRQARPSTGNAAAEQAGKNMAPATPKPAVEKPSDSAKKRVRDSVSSDISHGSAASSQFASREERMLYTPTYGGNLFTAPKGNKRERKTHHRFSPEVVDKRKSVADQMKDAAAAFEEEEEKKEVREVEEPVHFKRSVPQFASLAARLPQADFELPHGFGGKIANLYRQLPESQWGKTIYPTGEPDKQRRKSASHAAPAAAAADPARARSQATAPKRPPTAAASATLVAFDFDDNNVSSSSSSPEKRKRGRPPKTPRDEGGEGVEGKAVATKEEGDDLPSHSARGRRSTRGGEDRSRETSESADSKRGRRKTARAREDEAEEMADAVIDMDEEQPVDKRRAKGSLCGAFSTKRKSGATESSSSSSLVDSSSRQRRRSDRGGVAREEEEEDESMPRRRRRSTRGEASDAAEGMVETEDEQDESTASMGRGRRKGAQVNMDESLGAAAPSSSTEAPATVTRKRGRPAKTATTPPSQKSPAAKRDRRSTRSTVDNEAATEGEEEEEGEDATGAAASAPAAAAHHTRSSPRAAKSTQPDVTPKQGRRQRGAEEEDGKMDGVPSTSRLAVSSASSMLDDSAQDKSGYDHEGETATEYETEDEGERDAAAEPVKVKRGRGRPPKDPNAPKKEPKPKPVIESPLLNREKRVTAHTQKFVDFMTNETSKSARRSTAGSIAAVSLDASPAHATRQRAPTPPPPEVKAAPGSALSIMRGLNKKKLPSLRSPSPTPTPAAAARAARAAAARKEEEERQKEKAETPVTTTSRPRTSTNAQLPARPSKLEKMDDEAGASTVPPPPIDLTEKEKAKIGHRSPVDETKKIAAKESAASPVWVTHNNIRGMTGKKTAKVTEQDPIKVKEVMEVPTPAEDELKKQEEQAETAETPQEVGEADEEKKDEEEEKVEEEEEKKEEVAEKDVEEGEKKEEEKEKKEEEKVEEKTKVDEESEKKEGDEEMAAPGTPSTPSKKEETTEDLVERWTANRKANDQERIEAGLPLLPSTPVKLAPAPAAAAAADGAGAEVVVGAAPLASRASRRSIQAPARFGDYDLNFADPRKRSVTISSPSVPPVSPANSEPLRRKRKLEEPATPTVAKASVESAADAAAGAADEAAASGSDATPTSSSRKRNKEKKEKRPRIVLKLKLGGGSSSLHNPKKKKALAAAAAAKAAEEEAKAAAEEEVAEEPSEDVIEEPESEAVAEAAFAAPPAATKSKDKRRNKSTKAFVPRWKRQPVPHMGFIEIDNKIVESVTLTCAGAIDSMLSELCQDGIPRSTLSAKESASENSRLSKARRVALGIIPVRPPLAPAPRPKHAFVPIAPREERSKRIRHAPLSKEYDDLAASLILPHEPPTTNFNALAGGVRMERKPSERSERREKREPRAEAAHKRSSVVVVDRLILEDASNSPAERPKKDKKREKEREREKKKNDNEISYAELLLRKSHNQERLPGRVLSDRSDFFYREIFTDDLGSTGPYEAFVDEVDLIDVEEYEEPLPDDMKDTVAFGVYSADTAARLVAALPRPVPIPDEDDADLDEDEQPEWTEECMVKAVANHTTERQALVQRALTIIKSMRCSELSVLGNKGAQDVLYNAYLTHAARLKDILPIFSQFRRGESVWLHRTLIRLLPEFLLVTFLEILRFLKSMDAKLVSQLNKALLDRGADTEWDVLFEKEKTDDDRTEPMLHGEENDANLADAAAADDVIAPAAAAGADVTLPVATGDVTLPAETDDVTVPAAVDYVTIPAAADDVTVPAAGPAGADIGSAIALATEAVEGEEDDRYQIVTTPEVACSVEISTALSPCSGLVIDEGEEEIPPLVLVDAAAPAAEMEVEVAAAAAVAPAASGDVEMKEEEEKKEYAELKPLEEEKGEREREREHSAKANLHSVCSIVGELAEKRVKEANADLILNSINSRVIGDVVPILIAPLFEIPDAPENFQLKNKPYEYFYRLVRYTSRGNPSDVRVIRPPVPAGNCSVAEAMDSAIDHVLTLVKRAVKEKGNQRVVLFGWGTSCYINLRVANLTHGVAAVINFAFPLRTMDGYRGRPDDDINLTYCPTLFIVGADADDFNAVDLLAMRMNMCQPSGVLVLGSADASLNVSGLRLCRERITQKFVARIVLEQIIDFINLPANQLERAKLVPLMLNNVYFVEPAALKGPNVQEAQSALVGAPVRRTPISQNDGGGAGMSHAQLYERRRMQQNQMMQHQDENRRKRKRPDEHTTVAGRLASSIAASAAPIVKRGRSDDMPSTSYGGRMNDHRFSVPGPSPLASPAMASPGGFRMMNRPAILSHGHHQPSSQHLLQQQYPAATTRPANAASAAAAVPSPRGPLDPASISLA</sequence>
<dbReference type="GO" id="GO:0044545">
    <property type="term" value="C:NSL complex"/>
    <property type="evidence" value="ECO:0007669"/>
    <property type="project" value="TreeGrafter"/>
</dbReference>
<feature type="compositionally biased region" description="Acidic residues" evidence="1">
    <location>
        <begin position="1201"/>
        <end position="1220"/>
    </location>
</feature>
<comment type="caution">
    <text evidence="3">The sequence shown here is derived from an EMBL/GenBank/DDBJ whole genome shotgun (WGS) entry which is preliminary data.</text>
</comment>
<feature type="region of interest" description="Disordered" evidence="1">
    <location>
        <begin position="1423"/>
        <end position="1449"/>
    </location>
</feature>
<name>A0AAV5UTG2_9BILA</name>
<feature type="compositionally biased region" description="Acidic residues" evidence="1">
    <location>
        <begin position="350"/>
        <end position="366"/>
    </location>
</feature>
<dbReference type="EMBL" id="BTSY01000001">
    <property type="protein sequence ID" value="GMT09069.1"/>
    <property type="molecule type" value="Genomic_DNA"/>
</dbReference>
<feature type="compositionally biased region" description="Low complexity" evidence="1">
    <location>
        <begin position="226"/>
        <end position="258"/>
    </location>
</feature>
<evidence type="ECO:0000259" key="2">
    <source>
        <dbReference type="Pfam" id="PF23154"/>
    </source>
</evidence>
<feature type="compositionally biased region" description="Basic and acidic residues" evidence="1">
    <location>
        <begin position="1869"/>
        <end position="1894"/>
    </location>
</feature>
<accession>A0AAV5UTG2</accession>